<evidence type="ECO:0000313" key="1">
    <source>
        <dbReference type="Ensembl" id="ENSMFAP00000050746.1"/>
    </source>
</evidence>
<dbReference type="GeneTree" id="ENSGT00940000167556"/>
<name>A0A7N9IB72_MACFA</name>
<accession>A0A7N9IB72</accession>
<reference evidence="1 2" key="1">
    <citation type="submission" date="2013-03" db="EMBL/GenBank/DDBJ databases">
        <authorList>
            <person name="Warren W."/>
            <person name="Wilson R.K."/>
        </authorList>
    </citation>
    <scope>NUCLEOTIDE SEQUENCE</scope>
</reference>
<dbReference type="PANTHER" id="PTHR46254">
    <property type="entry name" value="PROTEIN GVQW1-RELATED"/>
    <property type="match status" value="1"/>
</dbReference>
<dbReference type="Proteomes" id="UP000233100">
    <property type="component" value="Chromosome 1"/>
</dbReference>
<protein>
    <submittedName>
        <fullName evidence="1">Uncharacterized protein</fullName>
    </submittedName>
</protein>
<dbReference type="AlphaFoldDB" id="A0A7N9IB72"/>
<proteinExistence type="predicted"/>
<organism evidence="1 2">
    <name type="scientific">Macaca fascicularis</name>
    <name type="common">Crab-eating macaque</name>
    <name type="synonym">Cynomolgus monkey</name>
    <dbReference type="NCBI Taxonomy" id="9541"/>
    <lineage>
        <taxon>Eukaryota</taxon>
        <taxon>Metazoa</taxon>
        <taxon>Chordata</taxon>
        <taxon>Craniata</taxon>
        <taxon>Vertebrata</taxon>
        <taxon>Euteleostomi</taxon>
        <taxon>Mammalia</taxon>
        <taxon>Eutheria</taxon>
        <taxon>Euarchontoglires</taxon>
        <taxon>Primates</taxon>
        <taxon>Haplorrhini</taxon>
        <taxon>Catarrhini</taxon>
        <taxon>Cercopithecidae</taxon>
        <taxon>Cercopithecinae</taxon>
        <taxon>Macaca</taxon>
    </lineage>
</organism>
<reference evidence="1" key="2">
    <citation type="submission" date="2025-08" db="UniProtKB">
        <authorList>
            <consortium name="Ensembl"/>
        </authorList>
    </citation>
    <scope>IDENTIFICATION</scope>
</reference>
<reference evidence="1" key="3">
    <citation type="submission" date="2025-09" db="UniProtKB">
        <authorList>
            <consortium name="Ensembl"/>
        </authorList>
    </citation>
    <scope>IDENTIFICATION</scope>
</reference>
<dbReference type="PANTHER" id="PTHR46254:SF3">
    <property type="entry name" value="SECRETED PROTEIN"/>
    <property type="match status" value="1"/>
</dbReference>
<keyword evidence="2" id="KW-1185">Reference proteome</keyword>
<sequence>MFHITNHQRNQNHNEITTSPPSGWVFSFFFLSQSVTQAGVQWCDLDSLQHPPPGLRQLSCLSLPNSWYYRHTTPHQLVFVVLVEMEFHHVGRAGLQLLASSDLPASASQNAGITGVSHRAWPGWLL</sequence>
<evidence type="ECO:0000313" key="2">
    <source>
        <dbReference type="Proteomes" id="UP000233100"/>
    </source>
</evidence>
<dbReference type="Ensembl" id="ENSMFAT00000091557.1">
    <property type="protein sequence ID" value="ENSMFAP00000050746.1"/>
    <property type="gene ID" value="ENSMFAG00000050385.1"/>
</dbReference>
<dbReference type="PRINTS" id="PR02045">
    <property type="entry name" value="F138DOMAIN"/>
</dbReference>